<proteinExistence type="predicted"/>
<gene>
    <name evidence="1" type="ORF">MM415B04715_0005</name>
</gene>
<name>A0A6M3LBJ1_9ZZZZ</name>
<organism evidence="1">
    <name type="scientific">viral metagenome</name>
    <dbReference type="NCBI Taxonomy" id="1070528"/>
    <lineage>
        <taxon>unclassified sequences</taxon>
        <taxon>metagenomes</taxon>
        <taxon>organismal metagenomes</taxon>
    </lineage>
</organism>
<protein>
    <submittedName>
        <fullName evidence="1">Uncharacterized protein</fullName>
    </submittedName>
</protein>
<reference evidence="1" key="1">
    <citation type="submission" date="2020-03" db="EMBL/GenBank/DDBJ databases">
        <title>The deep terrestrial virosphere.</title>
        <authorList>
            <person name="Holmfeldt K."/>
            <person name="Nilsson E."/>
            <person name="Simone D."/>
            <person name="Lopez-Fernandez M."/>
            <person name="Wu X."/>
            <person name="de Brujin I."/>
            <person name="Lundin D."/>
            <person name="Andersson A."/>
            <person name="Bertilsson S."/>
            <person name="Dopson M."/>
        </authorList>
    </citation>
    <scope>NUCLEOTIDE SEQUENCE</scope>
    <source>
        <strain evidence="1">MM415B04715</strain>
    </source>
</reference>
<evidence type="ECO:0000313" key="1">
    <source>
        <dbReference type="EMBL" id="QJA92356.1"/>
    </source>
</evidence>
<dbReference type="AlphaFoldDB" id="A0A6M3LBJ1"/>
<dbReference type="EMBL" id="MT143060">
    <property type="protein sequence ID" value="QJA92356.1"/>
    <property type="molecule type" value="Genomic_DNA"/>
</dbReference>
<accession>A0A6M3LBJ1</accession>
<sequence>MEQTINERIIKITGSACINKELELEQDVEIKIKGSVVKVEDAGNNDGTKNRIFKVKLIEIEDIK</sequence>